<reference evidence="2" key="1">
    <citation type="submission" date="2022-11" db="UniProtKB">
        <authorList>
            <consortium name="WormBaseParasite"/>
        </authorList>
    </citation>
    <scope>IDENTIFICATION</scope>
</reference>
<dbReference type="AlphaFoldDB" id="A0A915D3E4"/>
<dbReference type="WBParaSite" id="jg14995">
    <property type="protein sequence ID" value="jg14995"/>
    <property type="gene ID" value="jg14995"/>
</dbReference>
<organism evidence="1 2">
    <name type="scientific">Ditylenchus dipsaci</name>
    <dbReference type="NCBI Taxonomy" id="166011"/>
    <lineage>
        <taxon>Eukaryota</taxon>
        <taxon>Metazoa</taxon>
        <taxon>Ecdysozoa</taxon>
        <taxon>Nematoda</taxon>
        <taxon>Chromadorea</taxon>
        <taxon>Rhabditida</taxon>
        <taxon>Tylenchina</taxon>
        <taxon>Tylenchomorpha</taxon>
        <taxon>Sphaerularioidea</taxon>
        <taxon>Anguinidae</taxon>
        <taxon>Anguininae</taxon>
        <taxon>Ditylenchus</taxon>
    </lineage>
</organism>
<protein>
    <submittedName>
        <fullName evidence="2">F-box domain-containing protein</fullName>
    </submittedName>
</protein>
<accession>A0A915D3E4</accession>
<dbReference type="Proteomes" id="UP000887574">
    <property type="component" value="Unplaced"/>
</dbReference>
<proteinExistence type="predicted"/>
<evidence type="ECO:0000313" key="1">
    <source>
        <dbReference type="Proteomes" id="UP000887574"/>
    </source>
</evidence>
<name>A0A915D3E4_9BILA</name>
<sequence length="333" mass="39197">MPLSVECYKDILSFVSRNDLDTISLVNRQSASVVAKYFPSNAKPSRHMHSLIVRQNPGAPYFYSDELEEPMYQIVYNKDSSSLGMQKRFYSFYDIIDLNSQQRITISTLIFKNLVCEDHIYAYIRSKFRTRDLQIIFDQMPIGMWCKNNKVYCIKFSCVRYQIPTIRGNEENISATQRIHTNISPHLRQYYPAYTDGRLINRQKMYFSVKLSYANFLCAAQTVSNGPEEPITVLITQQWEHDYDDTKHFFFRSLTLFCENFLRRRHIIRPVIFGVKDCGDVARELFASGEIYNPNTNDISRWFFLQDPPVNCSKKILEQYADLEWIFVIGQNL</sequence>
<keyword evidence="1" id="KW-1185">Reference proteome</keyword>
<evidence type="ECO:0000313" key="2">
    <source>
        <dbReference type="WBParaSite" id="jg14995"/>
    </source>
</evidence>